<sequence>MNRLSILLIGMTCAVIAGGIVILAFTFGWHGWAPIMRGVAPGLFWPAGWMISRRITRTDPQWDEPRAEIASQARRAPSLM</sequence>
<feature type="transmembrane region" description="Helical" evidence="1">
    <location>
        <begin position="35"/>
        <end position="52"/>
    </location>
</feature>
<dbReference type="AlphaFoldDB" id="A0A285CKA7"/>
<proteinExistence type="predicted"/>
<keyword evidence="1" id="KW-0472">Membrane</keyword>
<dbReference type="EMBL" id="OAOQ01000001">
    <property type="protein sequence ID" value="SNX67456.1"/>
    <property type="molecule type" value="Genomic_DNA"/>
</dbReference>
<evidence type="ECO:0000256" key="1">
    <source>
        <dbReference type="SAM" id="Phobius"/>
    </source>
</evidence>
<name>A0A285CKA7_9RHOB</name>
<feature type="transmembrane region" description="Helical" evidence="1">
    <location>
        <begin position="7"/>
        <end position="29"/>
    </location>
</feature>
<accession>A0A285CKA7</accession>
<keyword evidence="3" id="KW-1185">Reference proteome</keyword>
<dbReference type="RefSeq" id="WP_235840894.1">
    <property type="nucleotide sequence ID" value="NZ_OAOQ01000001.1"/>
</dbReference>
<keyword evidence="1" id="KW-0812">Transmembrane</keyword>
<organism evidence="2 3">
    <name type="scientific">Cereibacter ovatus</name>
    <dbReference type="NCBI Taxonomy" id="439529"/>
    <lineage>
        <taxon>Bacteria</taxon>
        <taxon>Pseudomonadati</taxon>
        <taxon>Pseudomonadota</taxon>
        <taxon>Alphaproteobacteria</taxon>
        <taxon>Rhodobacterales</taxon>
        <taxon>Paracoccaceae</taxon>
        <taxon>Cereibacter</taxon>
    </lineage>
</organism>
<dbReference type="Proteomes" id="UP000219467">
    <property type="component" value="Unassembled WGS sequence"/>
</dbReference>
<evidence type="ECO:0000313" key="2">
    <source>
        <dbReference type="EMBL" id="SNX67456.1"/>
    </source>
</evidence>
<evidence type="ECO:0000313" key="3">
    <source>
        <dbReference type="Proteomes" id="UP000219467"/>
    </source>
</evidence>
<keyword evidence="1" id="KW-1133">Transmembrane helix</keyword>
<reference evidence="3" key="1">
    <citation type="submission" date="2017-08" db="EMBL/GenBank/DDBJ databases">
        <authorList>
            <person name="Varghese N."/>
            <person name="Submissions S."/>
        </authorList>
    </citation>
    <scope>NUCLEOTIDE SEQUENCE [LARGE SCALE GENOMIC DNA]</scope>
    <source>
        <strain evidence="3">JA234</strain>
    </source>
</reference>
<gene>
    <name evidence="2" type="ORF">SAMN05878503_10190</name>
</gene>
<protein>
    <submittedName>
        <fullName evidence="2">Uncharacterized protein</fullName>
    </submittedName>
</protein>